<dbReference type="InterPro" id="IPR014001">
    <property type="entry name" value="Helicase_ATP-bd"/>
</dbReference>
<feature type="domain" description="Helicase ATP-binding" evidence="2">
    <location>
        <begin position="589"/>
        <end position="837"/>
    </location>
</feature>
<dbReference type="GO" id="GO:0016787">
    <property type="term" value="F:hydrolase activity"/>
    <property type="evidence" value="ECO:0007669"/>
    <property type="project" value="UniProtKB-KW"/>
</dbReference>
<keyword evidence="4" id="KW-1185">Reference proteome</keyword>
<dbReference type="SUPFAM" id="SSF52540">
    <property type="entry name" value="P-loop containing nucleoside triphosphate hydrolases"/>
    <property type="match status" value="1"/>
</dbReference>
<dbReference type="InterPro" id="IPR041679">
    <property type="entry name" value="DNA2/NAM7-like_C"/>
</dbReference>
<accession>A0A5B9DC92</accession>
<evidence type="ECO:0000313" key="4">
    <source>
        <dbReference type="Proteomes" id="UP000321408"/>
    </source>
</evidence>
<dbReference type="RefSeq" id="WP_147663575.1">
    <property type="nucleotide sequence ID" value="NZ_CP042905.2"/>
</dbReference>
<dbReference type="InterPro" id="IPR045055">
    <property type="entry name" value="DNA2/NAM7-like"/>
</dbReference>
<dbReference type="GO" id="GO:0003678">
    <property type="term" value="F:DNA helicase activity"/>
    <property type="evidence" value="ECO:0007669"/>
    <property type="project" value="UniProtKB-EC"/>
</dbReference>
<dbReference type="PANTHER" id="PTHR10887">
    <property type="entry name" value="DNA2/NAM7 HELICASE FAMILY"/>
    <property type="match status" value="1"/>
</dbReference>
<dbReference type="PANTHER" id="PTHR10887:SF495">
    <property type="entry name" value="HELICASE SENATAXIN ISOFORM X1-RELATED"/>
    <property type="match status" value="1"/>
</dbReference>
<dbReference type="Pfam" id="PF13086">
    <property type="entry name" value="AAA_11"/>
    <property type="match status" value="2"/>
</dbReference>
<proteinExistence type="predicted"/>
<keyword evidence="1" id="KW-0175">Coiled coil</keyword>
<name>A0A5B9DC92_9ARCH</name>
<dbReference type="EMBL" id="CP042905">
    <property type="protein sequence ID" value="QEE16661.1"/>
    <property type="molecule type" value="Genomic_DNA"/>
</dbReference>
<gene>
    <name evidence="3" type="ORF">DSAG12_02491</name>
</gene>
<evidence type="ECO:0000313" key="3">
    <source>
        <dbReference type="EMBL" id="QEE16661.1"/>
    </source>
</evidence>
<dbReference type="Pfam" id="PF13087">
    <property type="entry name" value="AAA_12"/>
    <property type="match status" value="1"/>
</dbReference>
<dbReference type="InterPro" id="IPR011604">
    <property type="entry name" value="PDDEXK-like_dom_sf"/>
</dbReference>
<feature type="coiled-coil region" evidence="1">
    <location>
        <begin position="212"/>
        <end position="239"/>
    </location>
</feature>
<dbReference type="KEGG" id="psyt:DSAG12_02491"/>
<protein>
    <submittedName>
        <fullName evidence="3">AAA domain-containing protein</fullName>
    </submittedName>
</protein>
<dbReference type="Gene3D" id="3.40.50.300">
    <property type="entry name" value="P-loop containing nucleotide triphosphate hydrolases"/>
    <property type="match status" value="3"/>
</dbReference>
<dbReference type="CDD" id="cd18808">
    <property type="entry name" value="SF1_C_Upf1"/>
    <property type="match status" value="1"/>
</dbReference>
<dbReference type="Proteomes" id="UP000321408">
    <property type="component" value="Chromosome"/>
</dbReference>
<dbReference type="AlphaFoldDB" id="A0A5B9DC92"/>
<evidence type="ECO:0000256" key="1">
    <source>
        <dbReference type="SAM" id="Coils"/>
    </source>
</evidence>
<dbReference type="Pfam" id="PF12705">
    <property type="entry name" value="PDDEXK_1"/>
    <property type="match status" value="1"/>
</dbReference>
<dbReference type="InterPro" id="IPR041677">
    <property type="entry name" value="DNA2/NAM7_AAA_11"/>
</dbReference>
<organism evidence="3 4">
    <name type="scientific">Promethearchaeum syntrophicum</name>
    <dbReference type="NCBI Taxonomy" id="2594042"/>
    <lineage>
        <taxon>Archaea</taxon>
        <taxon>Promethearchaeati</taxon>
        <taxon>Promethearchaeota</taxon>
        <taxon>Promethearchaeia</taxon>
        <taxon>Promethearchaeales</taxon>
        <taxon>Promethearchaeaceae</taxon>
        <taxon>Promethearchaeum</taxon>
    </lineage>
</organism>
<dbReference type="Gene3D" id="3.90.320.10">
    <property type="match status" value="1"/>
</dbReference>
<dbReference type="GeneID" id="41330475"/>
<dbReference type="InterPro" id="IPR027417">
    <property type="entry name" value="P-loop_NTPase"/>
</dbReference>
<dbReference type="InterPro" id="IPR038726">
    <property type="entry name" value="PDDEXK_AddAB-type"/>
</dbReference>
<reference evidence="3 4" key="2">
    <citation type="journal article" date="2024" name="Int. J. Syst. Evol. Microbiol.">
        <title>Promethearchaeum syntrophicum gen. nov., sp. nov., an anaerobic, obligately syntrophic archaeon, the first isolate of the lineage 'Asgard' archaea, and proposal of the new archaeal phylum Promethearchaeota phyl. nov. and kingdom Promethearchaeati regn. nov.</title>
        <authorList>
            <person name="Imachi H."/>
            <person name="Nobu M.K."/>
            <person name="Kato S."/>
            <person name="Takaki Y."/>
            <person name="Miyazaki M."/>
            <person name="Miyata M."/>
            <person name="Ogawara M."/>
            <person name="Saito Y."/>
            <person name="Sakai S."/>
            <person name="Tahara Y.O."/>
            <person name="Takano Y."/>
            <person name="Tasumi E."/>
            <person name="Uematsu K."/>
            <person name="Yoshimura T."/>
            <person name="Itoh T."/>
            <person name="Ohkuma M."/>
            <person name="Takai K."/>
        </authorList>
    </citation>
    <scope>NUCLEOTIDE SEQUENCE [LARGE SCALE GENOMIC DNA]</scope>
    <source>
        <strain evidence="3 4">MK-D1</strain>
    </source>
</reference>
<evidence type="ECO:0000259" key="2">
    <source>
        <dbReference type="SMART" id="SM00487"/>
    </source>
</evidence>
<sequence length="1124" mass="131129">MTEDEKTIKTNKIFKIFKIFKEIKGKISINQPVICSIDKILKYNEKENFLTVLIEDQVEEKVLAFFYGYLSKILNSESVQRRLPLKITIIKGELKKLDNKKQYFEIHQAILDKDTYINSSWIGSYNYCEMQSFLNIYINAYSRINENLLWGNLFHDYLSIIFSNPNLELWVKKRDILEKNVLTSFSKACYMNWGYFVSLRIDLDFILKEFQNNFLQNEIDFIQKELEKYSEEYGKYEIICEKMIYSKNLGIQGRIDRLIQTIPSSRFVIIETKTGTSPSSSQISAFYQSMAYATILQEYFPTKVDKLLIEYPRLSINERMLEYNYDEKELLKVLKIRNEIWNILMGNQPEVGDLHTCGRCSSKDACNFHKYRLQMINSEGKRVHNNPFQEIFEKSAQKQALFKRLNAYMSWFLYHLDNEFNYNIQILKELQLSSEEREKKGNCIANLQFNSILIKNKEKLLSFSMIGRQIIKNTRIRVGDYVLITPQEFIPLTSESIRGIIKDITKEKILISIFREIKSEKQFQSRLSYRIDLTSSNYMIDLQKQAIDKLCRFSVSPYYPNIRKLRDLLLFRTFPKIGKVDEEFVTFDDSFSFDLAQQQAISLSMKSEDMVLIQGPPGTGKTTIIAEIANRLVQKFRKNKNKNLEKKTKKKSGLDYFIKNGKKTYGLVFPILISAFTNKAVDNILLKIIERFPDLKVIRIGKISSNENPMIKKHSIEHVCQEMNVYPTGEKEIIVDPFKVRAVLKNADIICTTTTSAANILLENSKFDTIILDEAAQIVESSGLIPLLKGDHFILVGDHQQLPPISQGKEPNIPKESVDFLEILNFSPEKGLGVSIFERLSSEFYHSPSYIMLSNQYRMNKIISKFVSDTFYEGKLEPGIVNGKNIGDQTFSDFLLDNGLEGFNFGENDLWGQFFNPTLPMIFIDTINIDAKDSSEYTLTKELTSKFNQKEAEIIVRVIAHFFKEIAYIYKDIDKLIHILKKIGIISGYRAQNQKIHEELLKYFYEHIFNSANIPKFSQDEKNLIFESIIIDTVDRFQGQEREFIIYSFVDSNPQHTIEELNMELRRLNVAISRVKKKIIFVGNSPTLNQTTPNTDEKTKFVKNILKELIIYIKDHNGYFIIEY</sequence>
<dbReference type="SMART" id="SM00487">
    <property type="entry name" value="DEXDc"/>
    <property type="match status" value="1"/>
</dbReference>
<reference evidence="3 4" key="1">
    <citation type="journal article" date="2020" name="Nature">
        <title>Isolation of an archaeon at the prokaryote-eukaryote interface.</title>
        <authorList>
            <person name="Imachi H."/>
            <person name="Nobu M.K."/>
            <person name="Nakahara N."/>
            <person name="Morono Y."/>
            <person name="Ogawara M."/>
            <person name="Takaki Y."/>
            <person name="Takano Y."/>
            <person name="Uematsu K."/>
            <person name="Ikuta T."/>
            <person name="Ito M."/>
            <person name="Matsui Y."/>
            <person name="Miyazaki M."/>
            <person name="Murata K."/>
            <person name="Saito Y."/>
            <person name="Sakai S."/>
            <person name="Song C."/>
            <person name="Tasumi E."/>
            <person name="Yamanaka Y."/>
            <person name="Yamaguchi T."/>
            <person name="Kamagata Y."/>
            <person name="Tamaki H."/>
            <person name="Takai K."/>
        </authorList>
    </citation>
    <scope>NUCLEOTIDE SEQUENCE [LARGE SCALE GENOMIC DNA]</scope>
    <source>
        <strain evidence="3 4">MK-D1</strain>
    </source>
</reference>
<dbReference type="InterPro" id="IPR047187">
    <property type="entry name" value="SF1_C_Upf1"/>
</dbReference>
<dbReference type="OrthoDB" id="45637at2157"/>